<dbReference type="EMBL" id="GBXM01089655">
    <property type="protein sequence ID" value="JAH18922.1"/>
    <property type="molecule type" value="Transcribed_RNA"/>
</dbReference>
<accession>A0A0E9QR28</accession>
<proteinExistence type="predicted"/>
<protein>
    <submittedName>
        <fullName evidence="1">Uncharacterized protein</fullName>
    </submittedName>
</protein>
<name>A0A0E9QR28_ANGAN</name>
<organism evidence="1">
    <name type="scientific">Anguilla anguilla</name>
    <name type="common">European freshwater eel</name>
    <name type="synonym">Muraena anguilla</name>
    <dbReference type="NCBI Taxonomy" id="7936"/>
    <lineage>
        <taxon>Eukaryota</taxon>
        <taxon>Metazoa</taxon>
        <taxon>Chordata</taxon>
        <taxon>Craniata</taxon>
        <taxon>Vertebrata</taxon>
        <taxon>Euteleostomi</taxon>
        <taxon>Actinopterygii</taxon>
        <taxon>Neopterygii</taxon>
        <taxon>Teleostei</taxon>
        <taxon>Anguilliformes</taxon>
        <taxon>Anguillidae</taxon>
        <taxon>Anguilla</taxon>
    </lineage>
</organism>
<evidence type="ECO:0000313" key="1">
    <source>
        <dbReference type="EMBL" id="JAH18922.1"/>
    </source>
</evidence>
<reference evidence="1" key="2">
    <citation type="journal article" date="2015" name="Fish Shellfish Immunol.">
        <title>Early steps in the European eel (Anguilla anguilla)-Vibrio vulnificus interaction in the gills: Role of the RtxA13 toxin.</title>
        <authorList>
            <person name="Callol A."/>
            <person name="Pajuelo D."/>
            <person name="Ebbesson L."/>
            <person name="Teles M."/>
            <person name="MacKenzie S."/>
            <person name="Amaro C."/>
        </authorList>
    </citation>
    <scope>NUCLEOTIDE SEQUENCE</scope>
</reference>
<sequence>MEKKGNYSRLNLHAAIKKHINQSINQSNQYIKAIQLGPRCALQASNFINLNVRIKLPFAVLQILPRSESQTGHLF</sequence>
<reference evidence="1" key="1">
    <citation type="submission" date="2014-11" db="EMBL/GenBank/DDBJ databases">
        <authorList>
            <person name="Amaro Gonzalez C."/>
        </authorList>
    </citation>
    <scope>NUCLEOTIDE SEQUENCE</scope>
</reference>
<dbReference type="AlphaFoldDB" id="A0A0E9QR28"/>